<dbReference type="EMBL" id="CM046400">
    <property type="protein sequence ID" value="KAI8524010.1"/>
    <property type="molecule type" value="Genomic_DNA"/>
</dbReference>
<evidence type="ECO:0000313" key="1">
    <source>
        <dbReference type="EMBL" id="KAI8524010.1"/>
    </source>
</evidence>
<keyword evidence="2" id="KW-1185">Reference proteome</keyword>
<accession>A0ACC0L672</accession>
<comment type="caution">
    <text evidence="1">The sequence shown here is derived from an EMBL/GenBank/DDBJ whole genome shotgun (WGS) entry which is preliminary data.</text>
</comment>
<dbReference type="Proteomes" id="UP001062846">
    <property type="component" value="Chromosome 13"/>
</dbReference>
<name>A0ACC0L672_RHOML</name>
<sequence length="51" mass="6299">MVVLVVIIGMLWKCMLKFLRCFKSNREIFRFFVCDMQDIFQRDHDYKNCNC</sequence>
<reference evidence="1" key="1">
    <citation type="submission" date="2022-02" db="EMBL/GenBank/DDBJ databases">
        <title>Plant Genome Project.</title>
        <authorList>
            <person name="Zhang R.-G."/>
        </authorList>
    </citation>
    <scope>NUCLEOTIDE SEQUENCE</scope>
    <source>
        <strain evidence="1">AT1</strain>
    </source>
</reference>
<evidence type="ECO:0000313" key="2">
    <source>
        <dbReference type="Proteomes" id="UP001062846"/>
    </source>
</evidence>
<organism evidence="1 2">
    <name type="scientific">Rhododendron molle</name>
    <name type="common">Chinese azalea</name>
    <name type="synonym">Azalea mollis</name>
    <dbReference type="NCBI Taxonomy" id="49168"/>
    <lineage>
        <taxon>Eukaryota</taxon>
        <taxon>Viridiplantae</taxon>
        <taxon>Streptophyta</taxon>
        <taxon>Embryophyta</taxon>
        <taxon>Tracheophyta</taxon>
        <taxon>Spermatophyta</taxon>
        <taxon>Magnoliopsida</taxon>
        <taxon>eudicotyledons</taxon>
        <taxon>Gunneridae</taxon>
        <taxon>Pentapetalae</taxon>
        <taxon>asterids</taxon>
        <taxon>Ericales</taxon>
        <taxon>Ericaceae</taxon>
        <taxon>Ericoideae</taxon>
        <taxon>Rhodoreae</taxon>
        <taxon>Rhododendron</taxon>
    </lineage>
</organism>
<protein>
    <submittedName>
        <fullName evidence="1">Uncharacterized protein</fullName>
    </submittedName>
</protein>
<gene>
    <name evidence="1" type="ORF">RHMOL_Rhmol13G0116100</name>
</gene>
<proteinExistence type="predicted"/>